<dbReference type="EMBL" id="CAUOFW020006994">
    <property type="protein sequence ID" value="CAK9177210.1"/>
    <property type="molecule type" value="Genomic_DNA"/>
</dbReference>
<keyword evidence="2" id="KW-1185">Reference proteome</keyword>
<organism evidence="1 2">
    <name type="scientific">Ilex paraguariensis</name>
    <name type="common">yerba mate</name>
    <dbReference type="NCBI Taxonomy" id="185542"/>
    <lineage>
        <taxon>Eukaryota</taxon>
        <taxon>Viridiplantae</taxon>
        <taxon>Streptophyta</taxon>
        <taxon>Embryophyta</taxon>
        <taxon>Tracheophyta</taxon>
        <taxon>Spermatophyta</taxon>
        <taxon>Magnoliopsida</taxon>
        <taxon>eudicotyledons</taxon>
        <taxon>Gunneridae</taxon>
        <taxon>Pentapetalae</taxon>
        <taxon>asterids</taxon>
        <taxon>campanulids</taxon>
        <taxon>Aquifoliales</taxon>
        <taxon>Aquifoliaceae</taxon>
        <taxon>Ilex</taxon>
    </lineage>
</organism>
<sequence length="161" mass="17626">MLEDSHWGGFLMPSSMSRAKAMGIRKHIQFLAGVFAQAPTVDEPCNLHRKKRVPRHFVDVPPSPEGWERRFFNVTGNGWEYGDGAMDVIQVPRSWGRIVNLGKMKLSLASAEASGVYELCQLVTKPFGELVITQVLFKFGLGPAPIVAPVAAPEVAPSVVP</sequence>
<evidence type="ECO:0000313" key="2">
    <source>
        <dbReference type="Proteomes" id="UP001642360"/>
    </source>
</evidence>
<evidence type="ECO:0000313" key="1">
    <source>
        <dbReference type="EMBL" id="CAK9177210.1"/>
    </source>
</evidence>
<gene>
    <name evidence="1" type="ORF">ILEXP_LOCUS47079</name>
</gene>
<reference evidence="1 2" key="1">
    <citation type="submission" date="2024-02" db="EMBL/GenBank/DDBJ databases">
        <authorList>
            <person name="Vignale AGUSTIN F."/>
            <person name="Sosa J E."/>
            <person name="Modenutti C."/>
        </authorList>
    </citation>
    <scope>NUCLEOTIDE SEQUENCE [LARGE SCALE GENOMIC DNA]</scope>
</reference>
<accession>A0ABC8UB61</accession>
<dbReference type="Proteomes" id="UP001642360">
    <property type="component" value="Unassembled WGS sequence"/>
</dbReference>
<dbReference type="AlphaFoldDB" id="A0ABC8UB61"/>
<name>A0ABC8UB61_9AQUA</name>
<comment type="caution">
    <text evidence="1">The sequence shown here is derived from an EMBL/GenBank/DDBJ whole genome shotgun (WGS) entry which is preliminary data.</text>
</comment>
<protein>
    <submittedName>
        <fullName evidence="1">Uncharacterized protein</fullName>
    </submittedName>
</protein>
<proteinExistence type="predicted"/>